<keyword evidence="3" id="KW-0597">Phosphoprotein</keyword>
<dbReference type="Gene3D" id="3.30.310.50">
    <property type="entry name" value="Alpha-D-phosphohexomutase, C-terminal domain"/>
    <property type="match status" value="1"/>
</dbReference>
<evidence type="ECO:0000259" key="4">
    <source>
        <dbReference type="Pfam" id="PF02878"/>
    </source>
</evidence>
<dbReference type="PANTHER" id="PTHR42946:SF1">
    <property type="entry name" value="PHOSPHOGLUCOMUTASE (ALPHA-D-GLUCOSE-1,6-BISPHOSPHATE-DEPENDENT)"/>
    <property type="match status" value="1"/>
</dbReference>
<feature type="domain" description="Alpha-D-phosphohexomutase alpha/beta/alpha" evidence="6">
    <location>
        <begin position="288"/>
        <end position="396"/>
    </location>
</feature>
<accession>A0A1H9T801</accession>
<dbReference type="Pfam" id="PF02879">
    <property type="entry name" value="PGM_PMM_II"/>
    <property type="match status" value="1"/>
</dbReference>
<protein>
    <submittedName>
        <fullName evidence="7">Phosphomannomutase</fullName>
    </submittedName>
</protein>
<dbReference type="InterPro" id="IPR005841">
    <property type="entry name" value="Alpha-D-phosphohexomutase_SF"/>
</dbReference>
<dbReference type="PANTHER" id="PTHR42946">
    <property type="entry name" value="PHOSPHOHEXOSE MUTASE"/>
    <property type="match status" value="1"/>
</dbReference>
<proteinExistence type="inferred from homology"/>
<dbReference type="GO" id="GO:0005975">
    <property type="term" value="P:carbohydrate metabolic process"/>
    <property type="evidence" value="ECO:0007669"/>
    <property type="project" value="InterPro"/>
</dbReference>
<name>A0A1H9T801_BUTFI</name>
<organism evidence="7 8">
    <name type="scientific">Butyrivibrio fibrisolvens</name>
    <dbReference type="NCBI Taxonomy" id="831"/>
    <lineage>
        <taxon>Bacteria</taxon>
        <taxon>Bacillati</taxon>
        <taxon>Bacillota</taxon>
        <taxon>Clostridia</taxon>
        <taxon>Lachnospirales</taxon>
        <taxon>Lachnospiraceae</taxon>
        <taxon>Butyrivibrio</taxon>
    </lineage>
</organism>
<dbReference type="InterPro" id="IPR005846">
    <property type="entry name" value="A-D-PHexomutase_a/b/a-III"/>
</dbReference>
<sequence>MSYSNLQNGSDIRGIAMDNETGASVNLTNKASKDLAGAFAKWLSKRNDNKKVKIALGRDSRLTGEALLKAAAAGIIAQGHEVCDFGIASTPAMFMSTVLASDEDDAATFDGSIMITASHLPYYRNGLKFFTKEGGLEKGDIKELTELADKILAENPEKSVDTSSADIKSINFMDTYASYLQKKIRDGVGKGDKPLEGLHIIVDAGNGAGGFYVTKVLEPLGADTSGSQFLTPDGRFPNHIPNPENKEAAESIKKATLDSKADLGIIFDTDVDRAGAVLPSGKTLTRNDLIAVLSMIALSEHPGTTIVTDSVTSDGLHDFIEAHGGKHKRFKRGYRNVIDESIRLNNEGIDSQLAIETSGHGAFKENYFLDDGAYLMVKLLIEMGKGKKLEEMIKDLSEPCESDEIRFPVYADKIEGGDLQLNGDRILKMLEEAAGKVEGWSLPESNYEGVRVNTDKDHGDGWLLLRKSLHEPIMPLNIESNTKGGNLIMATKLKEILAGEDTLDQSPLDAFIGK</sequence>
<dbReference type="InterPro" id="IPR016055">
    <property type="entry name" value="A-D-PHexomutase_a/b/a-I/II/III"/>
</dbReference>
<dbReference type="Proteomes" id="UP000182584">
    <property type="component" value="Unassembled WGS sequence"/>
</dbReference>
<evidence type="ECO:0000256" key="2">
    <source>
        <dbReference type="ARBA" id="ARBA00010231"/>
    </source>
</evidence>
<evidence type="ECO:0000313" key="8">
    <source>
        <dbReference type="Proteomes" id="UP000182584"/>
    </source>
</evidence>
<dbReference type="RefSeq" id="WP_074756478.1">
    <property type="nucleotide sequence ID" value="NZ_FOGJ01000014.1"/>
</dbReference>
<dbReference type="eggNOG" id="COG1109">
    <property type="taxonomic scope" value="Bacteria"/>
</dbReference>
<dbReference type="EMBL" id="FOGJ01000014">
    <property type="protein sequence ID" value="SER93342.1"/>
    <property type="molecule type" value="Genomic_DNA"/>
</dbReference>
<dbReference type="PRINTS" id="PR00509">
    <property type="entry name" value="PGMPMM"/>
</dbReference>
<dbReference type="AlphaFoldDB" id="A0A1H9T801"/>
<comment type="similarity">
    <text evidence="2">Belongs to the phosphohexose mutase family.</text>
</comment>
<dbReference type="Pfam" id="PF02880">
    <property type="entry name" value="PGM_PMM_III"/>
    <property type="match status" value="1"/>
</dbReference>
<evidence type="ECO:0000259" key="6">
    <source>
        <dbReference type="Pfam" id="PF02880"/>
    </source>
</evidence>
<dbReference type="Gene3D" id="3.40.120.10">
    <property type="entry name" value="Alpha-D-Glucose-1,6-Bisphosphate, subunit A, domain 3"/>
    <property type="match status" value="3"/>
</dbReference>
<evidence type="ECO:0000259" key="5">
    <source>
        <dbReference type="Pfam" id="PF02879"/>
    </source>
</evidence>
<dbReference type="InterPro" id="IPR005845">
    <property type="entry name" value="A-D-PHexomutase_a/b/a-II"/>
</dbReference>
<evidence type="ECO:0000313" key="7">
    <source>
        <dbReference type="EMBL" id="SER93342.1"/>
    </source>
</evidence>
<dbReference type="GO" id="GO:0004615">
    <property type="term" value="F:phosphomannomutase activity"/>
    <property type="evidence" value="ECO:0007669"/>
    <property type="project" value="TreeGrafter"/>
</dbReference>
<dbReference type="InterPro" id="IPR005844">
    <property type="entry name" value="A-D-PHexomutase_a/b/a-I"/>
</dbReference>
<feature type="domain" description="Alpha-D-phosphohexomutase alpha/beta/alpha" evidence="5">
    <location>
        <begin position="193"/>
        <end position="279"/>
    </location>
</feature>
<dbReference type="InterPro" id="IPR050060">
    <property type="entry name" value="Phosphoglucosamine_mutase"/>
</dbReference>
<dbReference type="OrthoDB" id="9806956at2"/>
<comment type="cofactor">
    <cofactor evidence="1">
        <name>Mg(2+)</name>
        <dbReference type="ChEBI" id="CHEBI:18420"/>
    </cofactor>
</comment>
<evidence type="ECO:0000256" key="3">
    <source>
        <dbReference type="ARBA" id="ARBA00022553"/>
    </source>
</evidence>
<dbReference type="FunFam" id="3.40.120.10:FF:000010">
    <property type="entry name" value="phosphomannomutase/phosphoglucomutase isoform X1"/>
    <property type="match status" value="1"/>
</dbReference>
<evidence type="ECO:0000256" key="1">
    <source>
        <dbReference type="ARBA" id="ARBA00001946"/>
    </source>
</evidence>
<dbReference type="Pfam" id="PF02878">
    <property type="entry name" value="PGM_PMM_I"/>
    <property type="match status" value="1"/>
</dbReference>
<reference evidence="7 8" key="1">
    <citation type="submission" date="2016-10" db="EMBL/GenBank/DDBJ databases">
        <authorList>
            <person name="de Groot N.N."/>
        </authorList>
    </citation>
    <scope>NUCLEOTIDE SEQUENCE [LARGE SCALE GENOMIC DNA]</scope>
    <source>
        <strain evidence="7 8">AR40</strain>
    </source>
</reference>
<feature type="domain" description="Alpha-D-phosphohexomutase alpha/beta/alpha" evidence="4">
    <location>
        <begin position="7"/>
        <end position="149"/>
    </location>
</feature>
<dbReference type="CDD" id="cd03089">
    <property type="entry name" value="PMM_PGM"/>
    <property type="match status" value="1"/>
</dbReference>
<dbReference type="SUPFAM" id="SSF53738">
    <property type="entry name" value="Phosphoglucomutase, first 3 domains"/>
    <property type="match status" value="3"/>
</dbReference>
<gene>
    <name evidence="7" type="ORF">SAMN04487884_11415</name>
</gene>